<protein>
    <submittedName>
        <fullName evidence="3">Metallothionein</fullName>
    </submittedName>
</protein>
<dbReference type="InterPro" id="IPR017854">
    <property type="entry name" value="Metalthion_dom_sf"/>
</dbReference>
<proteinExistence type="predicted"/>
<organism evidence="3 4">
    <name type="scientific">Pseudomonas batumici</name>
    <dbReference type="NCBI Taxonomy" id="226910"/>
    <lineage>
        <taxon>Bacteria</taxon>
        <taxon>Pseudomonadati</taxon>
        <taxon>Pseudomonadota</taxon>
        <taxon>Gammaproteobacteria</taxon>
        <taxon>Pseudomonadales</taxon>
        <taxon>Pseudomonadaceae</taxon>
        <taxon>Pseudomonas</taxon>
    </lineage>
</organism>
<keyword evidence="4" id="KW-1185">Reference proteome</keyword>
<dbReference type="AlphaFoldDB" id="A0A0C2I7Q8"/>
<evidence type="ECO:0000313" key="3">
    <source>
        <dbReference type="EMBL" id="KIH82960.1"/>
    </source>
</evidence>
<comment type="caution">
    <text evidence="3">The sequence shown here is derived from an EMBL/GenBank/DDBJ whole genome shotgun (WGS) entry which is preliminary data.</text>
</comment>
<sequence>MNEQTCACPHCNCKLGEHAVVRHGKHYCCQACAEHHPHGEPCTASSSCHCADKPK</sequence>
<name>A0A0C2I7Q8_9PSED</name>
<dbReference type="OrthoDB" id="468089at2"/>
<dbReference type="Pfam" id="PF02069">
    <property type="entry name" value="Metallothio_Pro"/>
    <property type="match status" value="1"/>
</dbReference>
<gene>
    <name evidence="3" type="ORF">UCMB321_3415</name>
</gene>
<dbReference type="Proteomes" id="UP000031535">
    <property type="component" value="Unassembled WGS sequence"/>
</dbReference>
<dbReference type="RefSeq" id="WP_040068959.1">
    <property type="nucleotide sequence ID" value="NZ_JXDG01000042.1"/>
</dbReference>
<dbReference type="GO" id="GO:0046872">
    <property type="term" value="F:metal ion binding"/>
    <property type="evidence" value="ECO:0007669"/>
    <property type="project" value="UniProtKB-KW"/>
</dbReference>
<evidence type="ECO:0000256" key="1">
    <source>
        <dbReference type="ARBA" id="ARBA00022723"/>
    </source>
</evidence>
<dbReference type="SUPFAM" id="SSF57868">
    <property type="entry name" value="Metallothionein"/>
    <property type="match status" value="1"/>
</dbReference>
<evidence type="ECO:0000256" key="2">
    <source>
        <dbReference type="ARBA" id="ARBA00022851"/>
    </source>
</evidence>
<dbReference type="PATRIC" id="fig|226910.6.peg.3405"/>
<reference evidence="3 4" key="1">
    <citation type="submission" date="2015-01" db="EMBL/GenBank/DDBJ databases">
        <title>Complete genome of Pseudomonas batumici UCM B-321 producer of the batumin antibiotic with strong antistaphilococcal and potential anticancer activity.</title>
        <authorList>
            <person name="Klochko V.V."/>
            <person name="Zelena L.B."/>
            <person name="Elena K.A."/>
            <person name="Reva O.N."/>
        </authorList>
    </citation>
    <scope>NUCLEOTIDE SEQUENCE [LARGE SCALE GENOMIC DNA]</scope>
    <source>
        <strain evidence="3 4">UCM B-321</strain>
    </source>
</reference>
<keyword evidence="1" id="KW-0479">Metal-binding</keyword>
<dbReference type="STRING" id="226910.UCMB321_3415"/>
<evidence type="ECO:0000313" key="4">
    <source>
        <dbReference type="Proteomes" id="UP000031535"/>
    </source>
</evidence>
<dbReference type="InterPro" id="IPR000518">
    <property type="entry name" value="Metalthion_fam14_prok"/>
</dbReference>
<dbReference type="Gene3D" id="2.30.170.10">
    <property type="match status" value="1"/>
</dbReference>
<keyword evidence="2" id="KW-0480">Metal-thiolate cluster</keyword>
<dbReference type="EMBL" id="JXDG01000042">
    <property type="protein sequence ID" value="KIH82960.1"/>
    <property type="molecule type" value="Genomic_DNA"/>
</dbReference>
<accession>A0A0C2I7Q8</accession>